<dbReference type="PANTHER" id="PTHR39185:SF1">
    <property type="entry name" value="SWARMING MOTILITY PROTEIN SWRD"/>
    <property type="match status" value="1"/>
</dbReference>
<dbReference type="EMBL" id="JAEEGA010000008">
    <property type="protein sequence ID" value="MBP1042040.1"/>
    <property type="molecule type" value="Genomic_DNA"/>
</dbReference>
<keyword evidence="1" id="KW-0969">Cilium</keyword>
<sequence>MIKLTTMNQQVFFLNSTLIYRIEASPDTVITLVDGKTLMVRETPERVVELVLTFQQAVHSNPPRALISKANQGENESN</sequence>
<gene>
    <name evidence="1" type="ORF">I6N95_13545</name>
</gene>
<dbReference type="Proteomes" id="UP000674938">
    <property type="component" value="Unassembled WGS sequence"/>
</dbReference>
<keyword evidence="1" id="KW-0282">Flagellum</keyword>
<dbReference type="AlphaFoldDB" id="A0A940PC34"/>
<dbReference type="RefSeq" id="WP_209528853.1">
    <property type="nucleotide sequence ID" value="NZ_JAEEGA010000008.1"/>
</dbReference>
<reference evidence="1" key="1">
    <citation type="submission" date="2020-12" db="EMBL/GenBank/DDBJ databases">
        <title>Vagococcus allomyrinae sp. nov. and Enterococcus lavae sp. nov., isolated from the larvae of Allomyrina dichotoma.</title>
        <authorList>
            <person name="Lee S.D."/>
        </authorList>
    </citation>
    <scope>NUCLEOTIDE SEQUENCE</scope>
    <source>
        <strain evidence="1">BWB3-3</strain>
    </source>
</reference>
<organism evidence="1 2">
    <name type="scientific">Vagococcus allomyrinae</name>
    <dbReference type="NCBI Taxonomy" id="2794353"/>
    <lineage>
        <taxon>Bacteria</taxon>
        <taxon>Bacillati</taxon>
        <taxon>Bacillota</taxon>
        <taxon>Bacilli</taxon>
        <taxon>Lactobacillales</taxon>
        <taxon>Enterococcaceae</taxon>
        <taxon>Vagococcus</taxon>
    </lineage>
</organism>
<comment type="caution">
    <text evidence="1">The sequence shown here is derived from an EMBL/GenBank/DDBJ whole genome shotgun (WGS) entry which is preliminary data.</text>
</comment>
<dbReference type="Pfam" id="PF06289">
    <property type="entry name" value="FlbD"/>
    <property type="match status" value="1"/>
</dbReference>
<protein>
    <submittedName>
        <fullName evidence="1">Flagellar FlbD family protein</fullName>
    </submittedName>
</protein>
<keyword evidence="1" id="KW-0966">Cell projection</keyword>
<keyword evidence="2" id="KW-1185">Reference proteome</keyword>
<name>A0A940PC34_9ENTE</name>
<evidence type="ECO:0000313" key="2">
    <source>
        <dbReference type="Proteomes" id="UP000674938"/>
    </source>
</evidence>
<accession>A0A940PC34</accession>
<proteinExistence type="predicted"/>
<dbReference type="InterPro" id="IPR009384">
    <property type="entry name" value="SwrD-like"/>
</dbReference>
<evidence type="ECO:0000313" key="1">
    <source>
        <dbReference type="EMBL" id="MBP1042040.1"/>
    </source>
</evidence>
<dbReference type="PANTHER" id="PTHR39185">
    <property type="entry name" value="SWARMING MOTILITY PROTEIN SWRD"/>
    <property type="match status" value="1"/>
</dbReference>